<evidence type="ECO:0000256" key="2">
    <source>
        <dbReference type="ARBA" id="ARBA00008445"/>
    </source>
</evidence>
<dbReference type="GO" id="GO:0009306">
    <property type="term" value="P:protein secretion"/>
    <property type="evidence" value="ECO:0007669"/>
    <property type="project" value="UniProtKB-UniRule"/>
</dbReference>
<evidence type="ECO:0000256" key="4">
    <source>
        <dbReference type="ARBA" id="ARBA00022475"/>
    </source>
</evidence>
<protein>
    <recommendedName>
        <fullName evidence="10">Protein-export membrane protein SecG</fullName>
    </recommendedName>
</protein>
<evidence type="ECO:0000256" key="6">
    <source>
        <dbReference type="ARBA" id="ARBA00022927"/>
    </source>
</evidence>
<evidence type="ECO:0000256" key="3">
    <source>
        <dbReference type="ARBA" id="ARBA00022448"/>
    </source>
</evidence>
<dbReference type="GO" id="GO:0065002">
    <property type="term" value="P:intracellular protein transmembrane transport"/>
    <property type="evidence" value="ECO:0007669"/>
    <property type="project" value="TreeGrafter"/>
</dbReference>
<dbReference type="GO" id="GO:0005886">
    <property type="term" value="C:plasma membrane"/>
    <property type="evidence" value="ECO:0007669"/>
    <property type="project" value="UniProtKB-SubCell"/>
</dbReference>
<keyword evidence="6 10" id="KW-0653">Protein transport</keyword>
<dbReference type="EMBL" id="JADIMZ010000013">
    <property type="protein sequence ID" value="MBO8431864.1"/>
    <property type="molecule type" value="Genomic_DNA"/>
</dbReference>
<evidence type="ECO:0000256" key="1">
    <source>
        <dbReference type="ARBA" id="ARBA00004651"/>
    </source>
</evidence>
<keyword evidence="7 10" id="KW-1133">Transmembrane helix</keyword>
<sequence>MGFYIFISVLILIVCVLLGLIVLIQNPKGGGLSSTFGGQGNQVMGVRKTADFLEKGTWTLSIVLLVLSLVAAYVIPKPQDSTGAPKTELSVDQNMVLPTQLPVSGNTATVPAQEPVAE</sequence>
<comment type="caution">
    <text evidence="11">The sequence shown here is derived from an EMBL/GenBank/DDBJ whole genome shotgun (WGS) entry which is preliminary data.</text>
</comment>
<evidence type="ECO:0000313" key="12">
    <source>
        <dbReference type="Proteomes" id="UP000823612"/>
    </source>
</evidence>
<dbReference type="PANTHER" id="PTHR34182:SF1">
    <property type="entry name" value="PROTEIN-EXPORT MEMBRANE PROTEIN SECG"/>
    <property type="match status" value="1"/>
</dbReference>
<dbReference type="PANTHER" id="PTHR34182">
    <property type="entry name" value="PROTEIN-EXPORT MEMBRANE PROTEIN SECG"/>
    <property type="match status" value="1"/>
</dbReference>
<dbReference type="PRINTS" id="PR01651">
    <property type="entry name" value="SECGEXPORT"/>
</dbReference>
<dbReference type="InterPro" id="IPR004692">
    <property type="entry name" value="SecG"/>
</dbReference>
<reference evidence="11" key="1">
    <citation type="submission" date="2020-10" db="EMBL/GenBank/DDBJ databases">
        <authorList>
            <person name="Gilroy R."/>
        </authorList>
    </citation>
    <scope>NUCLEOTIDE SEQUENCE</scope>
    <source>
        <strain evidence="11">2889</strain>
    </source>
</reference>
<feature type="transmembrane region" description="Helical" evidence="10">
    <location>
        <begin position="57"/>
        <end position="75"/>
    </location>
</feature>
<evidence type="ECO:0000256" key="10">
    <source>
        <dbReference type="RuleBase" id="RU365087"/>
    </source>
</evidence>
<evidence type="ECO:0000256" key="9">
    <source>
        <dbReference type="ARBA" id="ARBA00023136"/>
    </source>
</evidence>
<dbReference type="NCBIfam" id="TIGR00810">
    <property type="entry name" value="secG"/>
    <property type="match status" value="1"/>
</dbReference>
<name>A0A9D9DV60_9BACT</name>
<keyword evidence="4 10" id="KW-1003">Cell membrane</keyword>
<keyword evidence="5 10" id="KW-0812">Transmembrane</keyword>
<dbReference type="GO" id="GO:0015450">
    <property type="term" value="F:protein-transporting ATPase activity"/>
    <property type="evidence" value="ECO:0007669"/>
    <property type="project" value="UniProtKB-UniRule"/>
</dbReference>
<evidence type="ECO:0000256" key="8">
    <source>
        <dbReference type="ARBA" id="ARBA00023010"/>
    </source>
</evidence>
<evidence type="ECO:0000256" key="7">
    <source>
        <dbReference type="ARBA" id="ARBA00022989"/>
    </source>
</evidence>
<comment type="function">
    <text evidence="10">Involved in protein export. Participates in an early event of protein translocation.</text>
</comment>
<dbReference type="GO" id="GO:0043952">
    <property type="term" value="P:protein transport by the Sec complex"/>
    <property type="evidence" value="ECO:0007669"/>
    <property type="project" value="TreeGrafter"/>
</dbReference>
<gene>
    <name evidence="11" type="primary">secG</name>
    <name evidence="11" type="ORF">IAB08_01025</name>
</gene>
<evidence type="ECO:0000256" key="5">
    <source>
        <dbReference type="ARBA" id="ARBA00022692"/>
    </source>
</evidence>
<organism evidence="11 12">
    <name type="scientific">Candidatus Pullibacteroides excrementavium</name>
    <dbReference type="NCBI Taxonomy" id="2840905"/>
    <lineage>
        <taxon>Bacteria</taxon>
        <taxon>Pseudomonadati</taxon>
        <taxon>Bacteroidota</taxon>
        <taxon>Bacteroidia</taxon>
        <taxon>Bacteroidales</taxon>
        <taxon>Candidatus Pullibacteroides</taxon>
    </lineage>
</organism>
<dbReference type="Proteomes" id="UP000823612">
    <property type="component" value="Unassembled WGS sequence"/>
</dbReference>
<dbReference type="AlphaFoldDB" id="A0A9D9DV60"/>
<proteinExistence type="inferred from homology"/>
<dbReference type="Pfam" id="PF03840">
    <property type="entry name" value="SecG"/>
    <property type="match status" value="1"/>
</dbReference>
<keyword evidence="9 10" id="KW-0472">Membrane</keyword>
<comment type="subcellular location">
    <subcellularLocation>
        <location evidence="1 10">Cell membrane</location>
        <topology evidence="1 10">Multi-pass membrane protein</topology>
    </subcellularLocation>
</comment>
<keyword evidence="3 10" id="KW-0813">Transport</keyword>
<evidence type="ECO:0000313" key="11">
    <source>
        <dbReference type="EMBL" id="MBO8431864.1"/>
    </source>
</evidence>
<accession>A0A9D9DV60</accession>
<keyword evidence="8 10" id="KW-0811">Translocation</keyword>
<reference evidence="11" key="2">
    <citation type="journal article" date="2021" name="PeerJ">
        <title>Extensive microbial diversity within the chicken gut microbiome revealed by metagenomics and culture.</title>
        <authorList>
            <person name="Gilroy R."/>
            <person name="Ravi A."/>
            <person name="Getino M."/>
            <person name="Pursley I."/>
            <person name="Horton D.L."/>
            <person name="Alikhan N.F."/>
            <person name="Baker D."/>
            <person name="Gharbi K."/>
            <person name="Hall N."/>
            <person name="Watson M."/>
            <person name="Adriaenssens E.M."/>
            <person name="Foster-Nyarko E."/>
            <person name="Jarju S."/>
            <person name="Secka A."/>
            <person name="Antonio M."/>
            <person name="Oren A."/>
            <person name="Chaudhuri R.R."/>
            <person name="La Ragione R."/>
            <person name="Hildebrand F."/>
            <person name="Pallen M.J."/>
        </authorList>
    </citation>
    <scope>NUCLEOTIDE SEQUENCE</scope>
    <source>
        <strain evidence="11">2889</strain>
    </source>
</reference>
<comment type="similarity">
    <text evidence="2 10">Belongs to the SecG family.</text>
</comment>
<feature type="transmembrane region" description="Helical" evidence="10">
    <location>
        <begin position="6"/>
        <end position="24"/>
    </location>
</feature>